<accession>A0A0W0ZAX1</accession>
<dbReference type="InterPro" id="IPR030445">
    <property type="entry name" value="H3-K79_meTrfase"/>
</dbReference>
<proteinExistence type="predicted"/>
<evidence type="ECO:0000256" key="4">
    <source>
        <dbReference type="ARBA" id="ARBA00029821"/>
    </source>
</evidence>
<sequence length="235" mass="26721">MWLIGSVLLFGLLVLFLWATCRKRRLGRWRKALALERHKPVFNKLYDDVNGFLISQTARIHQDAMEYVYGEIEFESFIALLSLCGINDKTVFGDLGSGTGKAVLACAMVFKVARSYGVELFPELHQAAQQQLCRLRQIPAYSHKARCITFTLGDFMNAPLGDTTLAFINATAFFGERWQAISKHLEQMKPDSLVISTSKAIQSDWFDLVHVTPVQMSWGISYAYIQRKQHALKRP</sequence>
<evidence type="ECO:0000256" key="2">
    <source>
        <dbReference type="ARBA" id="ARBA00020987"/>
    </source>
</evidence>
<dbReference type="PROSITE" id="PS51569">
    <property type="entry name" value="DOT1"/>
    <property type="match status" value="1"/>
</dbReference>
<dbReference type="PATRIC" id="fig|452.5.peg.58"/>
<evidence type="ECO:0000256" key="5">
    <source>
        <dbReference type="ARBA" id="ARBA00047770"/>
    </source>
</evidence>
<dbReference type="EC" id="2.1.1.360" evidence="1"/>
<dbReference type="RefSeq" id="WP_065238347.1">
    <property type="nucleotide sequence ID" value="NZ_CAAAII010000002.1"/>
</dbReference>
<comment type="caution">
    <text evidence="7">The sequence shown here is derived from an EMBL/GenBank/DDBJ whole genome shotgun (WGS) entry which is preliminary data.</text>
</comment>
<dbReference type="OrthoDB" id="5642812at2"/>
<evidence type="ECO:0000256" key="3">
    <source>
        <dbReference type="ARBA" id="ARBA00022853"/>
    </source>
</evidence>
<dbReference type="Proteomes" id="UP000054877">
    <property type="component" value="Unassembled WGS sequence"/>
</dbReference>
<dbReference type="Gene3D" id="3.40.50.150">
    <property type="entry name" value="Vaccinia Virus protein VP39"/>
    <property type="match status" value="1"/>
</dbReference>
<comment type="catalytic activity">
    <reaction evidence="5">
        <text>L-lysyl(79)-[histone H3] + 3 S-adenosyl-L-methionine = N(6),N(6),N(6)-trimethyl-L-lysyl(79)-[histone H3] + 3 S-adenosyl-L-homocysteine + 3 H(+)</text>
        <dbReference type="Rhea" id="RHEA:60328"/>
        <dbReference type="Rhea" id="RHEA-COMP:15549"/>
        <dbReference type="Rhea" id="RHEA-COMP:15552"/>
        <dbReference type="ChEBI" id="CHEBI:15378"/>
        <dbReference type="ChEBI" id="CHEBI:29969"/>
        <dbReference type="ChEBI" id="CHEBI:57856"/>
        <dbReference type="ChEBI" id="CHEBI:59789"/>
        <dbReference type="ChEBI" id="CHEBI:61961"/>
        <dbReference type="EC" id="2.1.1.360"/>
    </reaction>
</comment>
<organism evidence="7 8">
    <name type="scientific">Legionella spiritensis</name>
    <dbReference type="NCBI Taxonomy" id="452"/>
    <lineage>
        <taxon>Bacteria</taxon>
        <taxon>Pseudomonadati</taxon>
        <taxon>Pseudomonadota</taxon>
        <taxon>Gammaproteobacteria</taxon>
        <taxon>Legionellales</taxon>
        <taxon>Legionellaceae</taxon>
        <taxon>Legionella</taxon>
    </lineage>
</organism>
<evidence type="ECO:0000313" key="8">
    <source>
        <dbReference type="Proteomes" id="UP000054877"/>
    </source>
</evidence>
<dbReference type="STRING" id="452.Lspi_0052"/>
<keyword evidence="7" id="KW-0489">Methyltransferase</keyword>
<dbReference type="EMBL" id="LNYX01000001">
    <property type="protein sequence ID" value="KTD66289.1"/>
    <property type="molecule type" value="Genomic_DNA"/>
</dbReference>
<keyword evidence="7" id="KW-0808">Transferase</keyword>
<feature type="domain" description="DOT1" evidence="6">
    <location>
        <begin position="1"/>
        <end position="235"/>
    </location>
</feature>
<name>A0A0W0ZAX1_LEGSP</name>
<dbReference type="GO" id="GO:0032259">
    <property type="term" value="P:methylation"/>
    <property type="evidence" value="ECO:0007669"/>
    <property type="project" value="UniProtKB-KW"/>
</dbReference>
<dbReference type="GO" id="GO:0051726">
    <property type="term" value="P:regulation of cell cycle"/>
    <property type="evidence" value="ECO:0007669"/>
    <property type="project" value="InterPro"/>
</dbReference>
<dbReference type="InterPro" id="IPR025789">
    <property type="entry name" value="DOT1_dom"/>
</dbReference>
<dbReference type="SUPFAM" id="SSF53335">
    <property type="entry name" value="S-adenosyl-L-methionine-dependent methyltransferases"/>
    <property type="match status" value="1"/>
</dbReference>
<dbReference type="PANTHER" id="PTHR21451:SF19">
    <property type="entry name" value="ACTIVATED IN BLOCKED UNFOLDED PROTEIN RESPONSE"/>
    <property type="match status" value="1"/>
</dbReference>
<dbReference type="Pfam" id="PF08123">
    <property type="entry name" value="DOT1"/>
    <property type="match status" value="1"/>
</dbReference>
<dbReference type="GO" id="GO:0140956">
    <property type="term" value="F:histone H3K79 trimethyltransferase activity"/>
    <property type="evidence" value="ECO:0007669"/>
    <property type="project" value="UniProtKB-EC"/>
</dbReference>
<evidence type="ECO:0000259" key="6">
    <source>
        <dbReference type="PROSITE" id="PS51569"/>
    </source>
</evidence>
<gene>
    <name evidence="7" type="ORF">Lspi_0052</name>
</gene>
<dbReference type="PANTHER" id="PTHR21451">
    <property type="entry name" value="HISTONE H3 METHYLTRANSFERASE"/>
    <property type="match status" value="1"/>
</dbReference>
<dbReference type="AlphaFoldDB" id="A0A0W0ZAX1"/>
<dbReference type="InterPro" id="IPR029063">
    <property type="entry name" value="SAM-dependent_MTases_sf"/>
</dbReference>
<keyword evidence="8" id="KW-1185">Reference proteome</keyword>
<reference evidence="7 8" key="1">
    <citation type="submission" date="2015-11" db="EMBL/GenBank/DDBJ databases">
        <title>Genomic analysis of 38 Legionella species identifies large and diverse effector repertoires.</title>
        <authorList>
            <person name="Burstein D."/>
            <person name="Amaro F."/>
            <person name="Zusman T."/>
            <person name="Lifshitz Z."/>
            <person name="Cohen O."/>
            <person name="Gilbert J.A."/>
            <person name="Pupko T."/>
            <person name="Shuman H.A."/>
            <person name="Segal G."/>
        </authorList>
    </citation>
    <scope>NUCLEOTIDE SEQUENCE [LARGE SCALE GENOMIC DNA]</scope>
    <source>
        <strain evidence="7 8">Mt.St.Helens-9</strain>
    </source>
</reference>
<evidence type="ECO:0000256" key="1">
    <source>
        <dbReference type="ARBA" id="ARBA00012190"/>
    </source>
</evidence>
<protein>
    <recommendedName>
        <fullName evidence="2">Histone-lysine N-methyltransferase, H3 lysine-79 specific</fullName>
        <ecNumber evidence="1">2.1.1.360</ecNumber>
    </recommendedName>
    <alternativeName>
        <fullName evidence="4">Histone H3-K79 methyltransferase</fullName>
    </alternativeName>
</protein>
<evidence type="ECO:0000313" key="7">
    <source>
        <dbReference type="EMBL" id="KTD66289.1"/>
    </source>
</evidence>
<keyword evidence="3" id="KW-0156">Chromatin regulator</keyword>